<protein>
    <recommendedName>
        <fullName evidence="5">Secreted protein</fullName>
    </recommendedName>
</protein>
<accession>A0ABV3YP00</accession>
<evidence type="ECO:0000313" key="4">
    <source>
        <dbReference type="Proteomes" id="UP001560296"/>
    </source>
</evidence>
<keyword evidence="4" id="KW-1185">Reference proteome</keyword>
<dbReference type="RefSeq" id="WP_369285982.1">
    <property type="nucleotide sequence ID" value="NZ_JBFTEG010000002.1"/>
</dbReference>
<dbReference type="Proteomes" id="UP001560296">
    <property type="component" value="Unassembled WGS sequence"/>
</dbReference>
<evidence type="ECO:0000313" key="3">
    <source>
        <dbReference type="EMBL" id="MEX6501046.1"/>
    </source>
</evidence>
<feature type="chain" id="PRO_5045807975" description="Secreted protein" evidence="2">
    <location>
        <begin position="28"/>
        <end position="76"/>
    </location>
</feature>
<feature type="region of interest" description="Disordered" evidence="1">
    <location>
        <begin position="29"/>
        <end position="76"/>
    </location>
</feature>
<comment type="caution">
    <text evidence="3">The sequence shown here is derived from an EMBL/GenBank/DDBJ whole genome shotgun (WGS) entry which is preliminary data.</text>
</comment>
<dbReference type="EMBL" id="JBFTEG010000002">
    <property type="protein sequence ID" value="MEX6501046.1"/>
    <property type="molecule type" value="Genomic_DNA"/>
</dbReference>
<sequence>MNQSHRPQPLLGAALVLGVLAISQAPAAFSNDSPAESGQASAHLQGHAANDQHLDHQQLMPGQGDEKTKAGSNHDG</sequence>
<feature type="compositionally biased region" description="Basic and acidic residues" evidence="1">
    <location>
        <begin position="64"/>
        <end position="76"/>
    </location>
</feature>
<keyword evidence="2" id="KW-0732">Signal</keyword>
<reference evidence="3 4" key="1">
    <citation type="submission" date="2024-07" db="EMBL/GenBank/DDBJ databases">
        <authorList>
            <person name="Li M."/>
        </authorList>
    </citation>
    <scope>NUCLEOTIDE SEQUENCE [LARGE SCALE GENOMIC DNA]</scope>
    <source>
        <strain evidence="3 4">25A3E</strain>
    </source>
</reference>
<evidence type="ECO:0000256" key="1">
    <source>
        <dbReference type="SAM" id="MobiDB-lite"/>
    </source>
</evidence>
<gene>
    <name evidence="3" type="ORF">AB5S05_03155</name>
</gene>
<organism evidence="3 4">
    <name type="scientific">Pseudomonas zhanjiangensis</name>
    <dbReference type="NCBI Taxonomy" id="3239015"/>
    <lineage>
        <taxon>Bacteria</taxon>
        <taxon>Pseudomonadati</taxon>
        <taxon>Pseudomonadota</taxon>
        <taxon>Gammaproteobacteria</taxon>
        <taxon>Pseudomonadales</taxon>
        <taxon>Pseudomonadaceae</taxon>
        <taxon>Pseudomonas</taxon>
    </lineage>
</organism>
<proteinExistence type="predicted"/>
<evidence type="ECO:0000256" key="2">
    <source>
        <dbReference type="SAM" id="SignalP"/>
    </source>
</evidence>
<evidence type="ECO:0008006" key="5">
    <source>
        <dbReference type="Google" id="ProtNLM"/>
    </source>
</evidence>
<feature type="signal peptide" evidence="2">
    <location>
        <begin position="1"/>
        <end position="27"/>
    </location>
</feature>
<feature type="compositionally biased region" description="Polar residues" evidence="1">
    <location>
        <begin position="30"/>
        <end position="42"/>
    </location>
</feature>
<name>A0ABV3YP00_9PSED</name>